<organism evidence="1 2">
    <name type="scientific">Sphagnum jensenii</name>
    <dbReference type="NCBI Taxonomy" id="128206"/>
    <lineage>
        <taxon>Eukaryota</taxon>
        <taxon>Viridiplantae</taxon>
        <taxon>Streptophyta</taxon>
        <taxon>Embryophyta</taxon>
        <taxon>Bryophyta</taxon>
        <taxon>Sphagnophytina</taxon>
        <taxon>Sphagnopsida</taxon>
        <taxon>Sphagnales</taxon>
        <taxon>Sphagnaceae</taxon>
        <taxon>Sphagnum</taxon>
    </lineage>
</organism>
<dbReference type="EMBL" id="OZ020104">
    <property type="protein sequence ID" value="CAK9278866.1"/>
    <property type="molecule type" value="Genomic_DNA"/>
</dbReference>
<gene>
    <name evidence="1" type="ORF">CSSPJE1EN1_LOCUS24344</name>
</gene>
<dbReference type="Proteomes" id="UP001497444">
    <property type="component" value="Chromosome 9"/>
</dbReference>
<proteinExistence type="predicted"/>
<protein>
    <submittedName>
        <fullName evidence="1">Uncharacterized protein</fullName>
    </submittedName>
</protein>
<evidence type="ECO:0000313" key="2">
    <source>
        <dbReference type="Proteomes" id="UP001497444"/>
    </source>
</evidence>
<name>A0ABP0XKG8_9BRYO</name>
<reference evidence="1" key="1">
    <citation type="submission" date="2024-02" db="EMBL/GenBank/DDBJ databases">
        <authorList>
            <consortium name="ELIXIR-Norway"/>
            <consortium name="Elixir Norway"/>
        </authorList>
    </citation>
    <scope>NUCLEOTIDE SEQUENCE</scope>
</reference>
<evidence type="ECO:0000313" key="1">
    <source>
        <dbReference type="EMBL" id="CAK9278866.1"/>
    </source>
</evidence>
<keyword evidence="2" id="KW-1185">Reference proteome</keyword>
<accession>A0ABP0XKG8</accession>
<sequence>MGLLLELGFGRSTDTMAALEMRSHVRLSGPEFAKQLSEVLTEIPRAAVSCPYPKFPERPFERVVVVESLALVFTCNALGRLIPVGSEDSAATASSDWCSRCSIGHTEGRDWRQKGIRQQGRRRIGEAIEEISSRCWRGQESESDTGS</sequence>